<evidence type="ECO:0000313" key="2">
    <source>
        <dbReference type="Proteomes" id="UP000288058"/>
    </source>
</evidence>
<protein>
    <submittedName>
        <fullName evidence="1">DUF721 domain-containing protein</fullName>
    </submittedName>
</protein>
<dbReference type="EMBL" id="PIQC01000003">
    <property type="protein sequence ID" value="RUO71884.1"/>
    <property type="molecule type" value="Genomic_DNA"/>
</dbReference>
<evidence type="ECO:0000313" key="1">
    <source>
        <dbReference type="EMBL" id="RUO71884.1"/>
    </source>
</evidence>
<comment type="caution">
    <text evidence="1">The sequence shown here is derived from an EMBL/GenBank/DDBJ whole genome shotgun (WGS) entry which is preliminary data.</text>
</comment>
<name>A0A432Z1V4_9GAMM</name>
<gene>
    <name evidence="1" type="ORF">CWI78_05040</name>
</gene>
<dbReference type="AlphaFoldDB" id="A0A432Z1V4"/>
<dbReference type="OrthoDB" id="6238287at2"/>
<dbReference type="Pfam" id="PF05258">
    <property type="entry name" value="DciA"/>
    <property type="match status" value="1"/>
</dbReference>
<dbReference type="Proteomes" id="UP000288058">
    <property type="component" value="Unassembled WGS sequence"/>
</dbReference>
<dbReference type="RefSeq" id="WP_126780868.1">
    <property type="nucleotide sequence ID" value="NZ_PIQC01000003.1"/>
</dbReference>
<dbReference type="InterPro" id="IPR007922">
    <property type="entry name" value="DciA-like"/>
</dbReference>
<sequence length="152" mass="17109">MSRHPKTPSQWLRSGQRTLSSTLRHYAQFAAQLSHWQQLFQQCVDKNTNQHCQLLNIRDGQMIIQVDNGSWATRLKLQQAAIITHFRHNATVPVHSLSIKVSPSMNSFKKSITKPKDSNSADRLLAMAEGCDEPLKSELKALAAKFTANDKG</sequence>
<accession>A0A432Z1V4</accession>
<proteinExistence type="predicted"/>
<reference evidence="2" key="1">
    <citation type="journal article" date="2018" name="Front. Microbiol.">
        <title>Genome-Based Analysis Reveals the Taxonomy and Diversity of the Family Idiomarinaceae.</title>
        <authorList>
            <person name="Liu Y."/>
            <person name="Lai Q."/>
            <person name="Shao Z."/>
        </authorList>
    </citation>
    <scope>NUCLEOTIDE SEQUENCE [LARGE SCALE GENOMIC DNA]</scope>
    <source>
        <strain evidence="2">R22</strain>
    </source>
</reference>
<organism evidence="1 2">
    <name type="scientific">Idiomarina ramblicola</name>
    <dbReference type="NCBI Taxonomy" id="263724"/>
    <lineage>
        <taxon>Bacteria</taxon>
        <taxon>Pseudomonadati</taxon>
        <taxon>Pseudomonadota</taxon>
        <taxon>Gammaproteobacteria</taxon>
        <taxon>Alteromonadales</taxon>
        <taxon>Idiomarinaceae</taxon>
        <taxon>Idiomarina</taxon>
    </lineage>
</organism>
<keyword evidence="2" id="KW-1185">Reference proteome</keyword>